<feature type="domain" description="RecA-like N-terminal" evidence="3">
    <location>
        <begin position="81"/>
        <end position="137"/>
    </location>
</feature>
<dbReference type="AlphaFoldDB" id="A0AAD4M686"/>
<dbReference type="EMBL" id="WTXG01000008">
    <property type="protein sequence ID" value="KAI0303640.1"/>
    <property type="molecule type" value="Genomic_DNA"/>
</dbReference>
<dbReference type="GO" id="GO:0042148">
    <property type="term" value="P:DNA strand invasion"/>
    <property type="evidence" value="ECO:0007669"/>
    <property type="project" value="TreeGrafter"/>
</dbReference>
<dbReference type="Proteomes" id="UP001203297">
    <property type="component" value="Unassembled WGS sequence"/>
</dbReference>
<dbReference type="Pfam" id="PF00154">
    <property type="entry name" value="RecA_N"/>
    <property type="match status" value="1"/>
</dbReference>
<dbReference type="GO" id="GO:0007131">
    <property type="term" value="P:reciprocal meiotic recombination"/>
    <property type="evidence" value="ECO:0007669"/>
    <property type="project" value="TreeGrafter"/>
</dbReference>
<dbReference type="InterPro" id="IPR049428">
    <property type="entry name" value="RecA-like_N"/>
</dbReference>
<evidence type="ECO:0000256" key="2">
    <source>
        <dbReference type="ARBA" id="ARBA00023242"/>
    </source>
</evidence>
<accession>A0AAD4M686</accession>
<comment type="caution">
    <text evidence="4">The sequence shown here is derived from an EMBL/GenBank/DDBJ whole genome shotgun (WGS) entry which is preliminary data.</text>
</comment>
<proteinExistence type="predicted"/>
<dbReference type="GO" id="GO:0000723">
    <property type="term" value="P:telomere maintenance"/>
    <property type="evidence" value="ECO:0007669"/>
    <property type="project" value="TreeGrafter"/>
</dbReference>
<dbReference type="GO" id="GO:0000400">
    <property type="term" value="F:four-way junction DNA binding"/>
    <property type="evidence" value="ECO:0007669"/>
    <property type="project" value="TreeGrafter"/>
</dbReference>
<protein>
    <submittedName>
        <fullName evidence="4">P-loop containing nucleoside triphosphate hydrolase protein</fullName>
    </submittedName>
</protein>
<evidence type="ECO:0000259" key="3">
    <source>
        <dbReference type="Pfam" id="PF00154"/>
    </source>
</evidence>
<dbReference type="PANTHER" id="PTHR46457">
    <property type="entry name" value="DNA REPAIR PROTEIN RAD51 HOMOLOG 4"/>
    <property type="match status" value="1"/>
</dbReference>
<dbReference type="GO" id="GO:0005815">
    <property type="term" value="C:microtubule organizing center"/>
    <property type="evidence" value="ECO:0007669"/>
    <property type="project" value="TreeGrafter"/>
</dbReference>
<dbReference type="InterPro" id="IPR051988">
    <property type="entry name" value="HRR_RAD51_Paralog"/>
</dbReference>
<dbReference type="GO" id="GO:0008094">
    <property type="term" value="F:ATP-dependent activity, acting on DNA"/>
    <property type="evidence" value="ECO:0007669"/>
    <property type="project" value="TreeGrafter"/>
</dbReference>
<evidence type="ECO:0000313" key="5">
    <source>
        <dbReference type="Proteomes" id="UP001203297"/>
    </source>
</evidence>
<dbReference type="GO" id="GO:0005657">
    <property type="term" value="C:replication fork"/>
    <property type="evidence" value="ECO:0007669"/>
    <property type="project" value="TreeGrafter"/>
</dbReference>
<dbReference type="SUPFAM" id="SSF52540">
    <property type="entry name" value="P-loop containing nucleoside triphosphate hydrolases"/>
    <property type="match status" value="1"/>
</dbReference>
<keyword evidence="4" id="KW-0378">Hydrolase</keyword>
<sequence>MNAAFPPPLSDFTPPLPETLVANLAALNIRTAPDLIFTPPAEVARTLPAGSITFLELTRYIAHVTRVFAGPAVTGDEVIKGLEESALLESVRSGLPALDELVANSFGGASGGRVVEISGASATGKTTLALHIILHHLDSCSTDAALWLDSTGDFSPTRLTTPRNEPAAHLELLTRLNIASAFDTAAAVRAIEALDKENSTNNAPRRRQFRIVVLDTLTVFLGPLLSGLSSQGHAEMTMFMRLLRATAQKHGLCILVLNDATAAGHPALGAPFTFMTDVTLWLARAQGDDRELRTVEVLRSRVSAPVINVDFDGTLGVLLSKATAVCVEGWDMDGWCQDSKS</sequence>
<keyword evidence="5" id="KW-1185">Reference proteome</keyword>
<dbReference type="GO" id="GO:0033063">
    <property type="term" value="C:Rad51B-Rad51C-Rad51D-XRCC2 complex"/>
    <property type="evidence" value="ECO:0007669"/>
    <property type="project" value="TreeGrafter"/>
</dbReference>
<keyword evidence="2" id="KW-0539">Nucleus</keyword>
<evidence type="ECO:0000256" key="1">
    <source>
        <dbReference type="ARBA" id="ARBA00004123"/>
    </source>
</evidence>
<dbReference type="GO" id="GO:0016787">
    <property type="term" value="F:hydrolase activity"/>
    <property type="evidence" value="ECO:0007669"/>
    <property type="project" value="UniProtKB-KW"/>
</dbReference>
<comment type="subcellular location">
    <subcellularLocation>
        <location evidence="1">Nucleus</location>
    </subcellularLocation>
</comment>
<dbReference type="GO" id="GO:0000724">
    <property type="term" value="P:double-strand break repair via homologous recombination"/>
    <property type="evidence" value="ECO:0007669"/>
    <property type="project" value="TreeGrafter"/>
</dbReference>
<name>A0AAD4M686_9AGAM</name>
<dbReference type="PANTHER" id="PTHR46457:SF1">
    <property type="entry name" value="DNA REPAIR PROTEIN RAD51 HOMOLOG 4"/>
    <property type="match status" value="1"/>
</dbReference>
<organism evidence="4 5">
    <name type="scientific">Multifurca ochricompacta</name>
    <dbReference type="NCBI Taxonomy" id="376703"/>
    <lineage>
        <taxon>Eukaryota</taxon>
        <taxon>Fungi</taxon>
        <taxon>Dikarya</taxon>
        <taxon>Basidiomycota</taxon>
        <taxon>Agaricomycotina</taxon>
        <taxon>Agaricomycetes</taxon>
        <taxon>Russulales</taxon>
        <taxon>Russulaceae</taxon>
        <taxon>Multifurca</taxon>
    </lineage>
</organism>
<gene>
    <name evidence="4" type="ORF">B0F90DRAFT_1916621</name>
</gene>
<dbReference type="InterPro" id="IPR027417">
    <property type="entry name" value="P-loop_NTPase"/>
</dbReference>
<dbReference type="Gene3D" id="3.40.50.300">
    <property type="entry name" value="P-loop containing nucleotide triphosphate hydrolases"/>
    <property type="match status" value="1"/>
</dbReference>
<dbReference type="GO" id="GO:0003697">
    <property type="term" value="F:single-stranded DNA binding"/>
    <property type="evidence" value="ECO:0007669"/>
    <property type="project" value="TreeGrafter"/>
</dbReference>
<reference evidence="4" key="1">
    <citation type="journal article" date="2022" name="New Phytol.">
        <title>Evolutionary transition to the ectomycorrhizal habit in the genomes of a hyperdiverse lineage of mushroom-forming fungi.</title>
        <authorList>
            <person name="Looney B."/>
            <person name="Miyauchi S."/>
            <person name="Morin E."/>
            <person name="Drula E."/>
            <person name="Courty P.E."/>
            <person name="Kohler A."/>
            <person name="Kuo A."/>
            <person name="LaButti K."/>
            <person name="Pangilinan J."/>
            <person name="Lipzen A."/>
            <person name="Riley R."/>
            <person name="Andreopoulos W."/>
            <person name="He G."/>
            <person name="Johnson J."/>
            <person name="Nolan M."/>
            <person name="Tritt A."/>
            <person name="Barry K.W."/>
            <person name="Grigoriev I.V."/>
            <person name="Nagy L.G."/>
            <person name="Hibbett D."/>
            <person name="Henrissat B."/>
            <person name="Matheny P.B."/>
            <person name="Labbe J."/>
            <person name="Martin F.M."/>
        </authorList>
    </citation>
    <scope>NUCLEOTIDE SEQUENCE</scope>
    <source>
        <strain evidence="4">BPL690</strain>
    </source>
</reference>
<evidence type="ECO:0000313" key="4">
    <source>
        <dbReference type="EMBL" id="KAI0303640.1"/>
    </source>
</evidence>